<name>A0A286GNI6_9PROT</name>
<evidence type="ECO:0000313" key="1">
    <source>
        <dbReference type="EMBL" id="SOD96544.1"/>
    </source>
</evidence>
<dbReference type="AlphaFoldDB" id="A0A286GNI6"/>
<proteinExistence type="predicted"/>
<accession>A0A286GNI6</accession>
<keyword evidence="2" id="KW-1185">Reference proteome</keyword>
<dbReference type="EMBL" id="OCNJ01000005">
    <property type="protein sequence ID" value="SOD96544.1"/>
    <property type="molecule type" value="Genomic_DNA"/>
</dbReference>
<reference evidence="1 2" key="1">
    <citation type="submission" date="2017-09" db="EMBL/GenBank/DDBJ databases">
        <authorList>
            <person name="Ehlers B."/>
            <person name="Leendertz F.H."/>
        </authorList>
    </citation>
    <scope>NUCLEOTIDE SEQUENCE [LARGE SCALE GENOMIC DNA]</scope>
    <source>
        <strain evidence="1 2">USBA 140</strain>
    </source>
</reference>
<gene>
    <name evidence="1" type="ORF">SAMN05421508_105405</name>
</gene>
<sequence length="165" mass="19196">MSQTLELYHFTTHHYLASIFKHGICRGKTQVTWKQTVDSVWLTADNDPNRQTWDEGCERLMTPHERQVMMAMDRIFISEDARWPNKREVRLTVHVPTNDPRLVPYIDFARHNVKRGVDRAIRKAAPGCDARDWHLFFGIVPPQWIAAVHQYTNSAMNIGKAANDN</sequence>
<evidence type="ECO:0000313" key="2">
    <source>
        <dbReference type="Proteomes" id="UP000219621"/>
    </source>
</evidence>
<protein>
    <submittedName>
        <fullName evidence="1">Uncharacterized protein</fullName>
    </submittedName>
</protein>
<dbReference type="RefSeq" id="WP_097279763.1">
    <property type="nucleotide sequence ID" value="NZ_OCNJ01000005.1"/>
</dbReference>
<organism evidence="1 2">
    <name type="scientific">Caenispirillum bisanense</name>
    <dbReference type="NCBI Taxonomy" id="414052"/>
    <lineage>
        <taxon>Bacteria</taxon>
        <taxon>Pseudomonadati</taxon>
        <taxon>Pseudomonadota</taxon>
        <taxon>Alphaproteobacteria</taxon>
        <taxon>Rhodospirillales</taxon>
        <taxon>Novispirillaceae</taxon>
        <taxon>Caenispirillum</taxon>
    </lineage>
</organism>
<dbReference type="Proteomes" id="UP000219621">
    <property type="component" value="Unassembled WGS sequence"/>
</dbReference>